<reference evidence="1" key="1">
    <citation type="submission" date="2016-04" db="EMBL/GenBank/DDBJ databases">
        <title>Fast-growing isolate from the root nodules of Vavilovia formosa.</title>
        <authorList>
            <person name="Kimeklis A."/>
            <person name="Safronova V."/>
            <person name="Belimov A."/>
            <person name="Andronov E."/>
        </authorList>
    </citation>
    <scope>NUCLEOTIDE SEQUENCE [LARGE SCALE GENOMIC DNA]</scope>
    <source>
        <strain evidence="1">Vaf-46</strain>
    </source>
</reference>
<organism evidence="1">
    <name type="scientific">Rhizobium leguminosarum</name>
    <dbReference type="NCBI Taxonomy" id="384"/>
    <lineage>
        <taxon>Bacteria</taxon>
        <taxon>Pseudomonadati</taxon>
        <taxon>Pseudomonadota</taxon>
        <taxon>Alphaproteobacteria</taxon>
        <taxon>Hyphomicrobiales</taxon>
        <taxon>Rhizobiaceae</taxon>
        <taxon>Rhizobium/Agrobacterium group</taxon>
        <taxon>Rhizobium</taxon>
    </lineage>
</organism>
<protein>
    <submittedName>
        <fullName evidence="1">Uncharacterized protein</fullName>
    </submittedName>
</protein>
<evidence type="ECO:0000313" key="1">
    <source>
        <dbReference type="EMBL" id="OAP89064.1"/>
    </source>
</evidence>
<dbReference type="AlphaFoldDB" id="A0A179BDH0"/>
<proteinExistence type="predicted"/>
<name>A0A179BDH0_RHILE</name>
<dbReference type="SUPFAM" id="SSF51735">
    <property type="entry name" value="NAD(P)-binding Rossmann-fold domains"/>
    <property type="match status" value="1"/>
</dbReference>
<accession>A0A179BDH0</accession>
<sequence>MTRHILLAGSAGLIGRSVRLQLGERPDIDLISLVRNGSTAPGHPIDFEQLYVAPEATLMPVAPDGVNVAISCLGSTIRTTRSQPAMFNFLPLFIPVPKTADDSPFLQRRRCSAPVQ</sequence>
<dbReference type="EMBL" id="LWBS01000441">
    <property type="protein sequence ID" value="OAP89064.1"/>
    <property type="molecule type" value="Genomic_DNA"/>
</dbReference>
<gene>
    <name evidence="1" type="ORF">A4U53_33450</name>
</gene>
<dbReference type="Gene3D" id="3.40.50.720">
    <property type="entry name" value="NAD(P)-binding Rossmann-like Domain"/>
    <property type="match status" value="1"/>
</dbReference>
<dbReference type="InterPro" id="IPR036291">
    <property type="entry name" value="NAD(P)-bd_dom_sf"/>
</dbReference>
<comment type="caution">
    <text evidence="1">The sequence shown here is derived from an EMBL/GenBank/DDBJ whole genome shotgun (WGS) entry which is preliminary data.</text>
</comment>